<dbReference type="AlphaFoldDB" id="R4WN91"/>
<feature type="transmembrane region" description="Helical" evidence="5">
    <location>
        <begin position="128"/>
        <end position="149"/>
    </location>
</feature>
<name>R4WN91_RIPPE</name>
<evidence type="ECO:0000256" key="1">
    <source>
        <dbReference type="ARBA" id="ARBA00004141"/>
    </source>
</evidence>
<accession>R4WN91</accession>
<dbReference type="GO" id="GO:0005886">
    <property type="term" value="C:plasma membrane"/>
    <property type="evidence" value="ECO:0007669"/>
    <property type="project" value="TreeGrafter"/>
</dbReference>
<dbReference type="InterPro" id="IPR038976">
    <property type="entry name" value="Ssk"/>
</dbReference>
<sequence length="159" mass="17345">MDIQTIATIFIKILKLILNLIILMLYRYGNSGFLGVGGTWNLNEYKNPDAEIIASGVFVGFFVYTSVILISYCFGTTSQKHSPVDLIMNLAGTILWIAVGGIALHYWVGYQKENKYASMPGEKQVGLAVGSLCVVSGAIYLLDTVLSCIHMATKLALVD</sequence>
<feature type="domain" description="MARVEL" evidence="6">
    <location>
        <begin position="8"/>
        <end position="136"/>
    </location>
</feature>
<evidence type="ECO:0000256" key="3">
    <source>
        <dbReference type="ARBA" id="ARBA00022989"/>
    </source>
</evidence>
<organism evidence="7">
    <name type="scientific">Riptortus pedestris</name>
    <name type="common">Bean bug</name>
    <dbReference type="NCBI Taxonomy" id="329032"/>
    <lineage>
        <taxon>Eukaryota</taxon>
        <taxon>Metazoa</taxon>
        <taxon>Ecdysozoa</taxon>
        <taxon>Arthropoda</taxon>
        <taxon>Hexapoda</taxon>
        <taxon>Insecta</taxon>
        <taxon>Pterygota</taxon>
        <taxon>Neoptera</taxon>
        <taxon>Paraneoptera</taxon>
        <taxon>Hemiptera</taxon>
        <taxon>Heteroptera</taxon>
        <taxon>Panheteroptera</taxon>
        <taxon>Pentatomomorpha</taxon>
        <taxon>Coreoidea</taxon>
        <taxon>Alydidae</taxon>
        <taxon>Riptortus</taxon>
    </lineage>
</organism>
<evidence type="ECO:0000256" key="4">
    <source>
        <dbReference type="ARBA" id="ARBA00023136"/>
    </source>
</evidence>
<evidence type="ECO:0000313" key="7">
    <source>
        <dbReference type="EMBL" id="BAN20286.1"/>
    </source>
</evidence>
<dbReference type="InterPro" id="IPR008253">
    <property type="entry name" value="Marvel"/>
</dbReference>
<keyword evidence="4 5" id="KW-0472">Membrane</keyword>
<evidence type="ECO:0000256" key="5">
    <source>
        <dbReference type="SAM" id="Phobius"/>
    </source>
</evidence>
<protein>
    <recommendedName>
        <fullName evidence="6">MARVEL domain-containing protein</fullName>
    </recommendedName>
</protein>
<keyword evidence="2 5" id="KW-0812">Transmembrane</keyword>
<dbReference type="EMBL" id="AK417071">
    <property type="protein sequence ID" value="BAN20286.1"/>
    <property type="molecule type" value="mRNA"/>
</dbReference>
<evidence type="ECO:0000256" key="2">
    <source>
        <dbReference type="ARBA" id="ARBA00022692"/>
    </source>
</evidence>
<feature type="transmembrane region" description="Helical" evidence="5">
    <location>
        <begin position="7"/>
        <end position="26"/>
    </location>
</feature>
<proteinExistence type="evidence at transcript level"/>
<dbReference type="PANTHER" id="PTHR36692">
    <property type="entry name" value="PROTEIN SNAKESKIN"/>
    <property type="match status" value="1"/>
</dbReference>
<comment type="subcellular location">
    <subcellularLocation>
        <location evidence="1">Membrane</location>
        <topology evidence="1">Multi-pass membrane protein</topology>
    </subcellularLocation>
</comment>
<reference evidence="7" key="1">
    <citation type="journal article" date="2013" name="PLoS ONE">
        <title>Gene expression in gut symbiotic organ of stinkbug affected by extracellular bacterial symbiont.</title>
        <authorList>
            <person name="Futahashi R."/>
            <person name="Tanaka K."/>
            <person name="Tanahashi M."/>
            <person name="Nikoh N."/>
            <person name="Kikuchi Y."/>
            <person name="Lee B.L."/>
            <person name="Fukatsu T."/>
        </authorList>
    </citation>
    <scope>NUCLEOTIDE SEQUENCE</scope>
    <source>
        <tissue evidence="7">Midgut</tissue>
    </source>
</reference>
<evidence type="ECO:0000259" key="6">
    <source>
        <dbReference type="Pfam" id="PF01284"/>
    </source>
</evidence>
<feature type="transmembrane region" description="Helical" evidence="5">
    <location>
        <begin position="52"/>
        <end position="74"/>
    </location>
</feature>
<feature type="transmembrane region" description="Helical" evidence="5">
    <location>
        <begin position="86"/>
        <end position="108"/>
    </location>
</feature>
<dbReference type="Pfam" id="PF01284">
    <property type="entry name" value="MARVEL"/>
    <property type="match status" value="1"/>
</dbReference>
<dbReference type="PANTHER" id="PTHR36692:SF3">
    <property type="entry name" value="PROTEIN SNAKESKIN"/>
    <property type="match status" value="1"/>
</dbReference>
<dbReference type="GO" id="GO:0019991">
    <property type="term" value="P:septate junction assembly"/>
    <property type="evidence" value="ECO:0007669"/>
    <property type="project" value="InterPro"/>
</dbReference>
<keyword evidence="3 5" id="KW-1133">Transmembrane helix</keyword>